<dbReference type="PANTHER" id="PTHR16079:SF4">
    <property type="entry name" value="E3 UBIQUITIN-PROTEIN LIGASE CHFR"/>
    <property type="match status" value="1"/>
</dbReference>
<evidence type="ECO:0000256" key="5">
    <source>
        <dbReference type="SAM" id="MobiDB-lite"/>
    </source>
</evidence>
<dbReference type="Pfam" id="PF00097">
    <property type="entry name" value="zf-C3HC4"/>
    <property type="match status" value="1"/>
</dbReference>
<dbReference type="InterPro" id="IPR052256">
    <property type="entry name" value="E3_ubiquitin-ligase_CHFR"/>
</dbReference>
<dbReference type="EMBL" id="BLZH01000001">
    <property type="protein sequence ID" value="GFP52294.1"/>
    <property type="molecule type" value="Genomic_DNA"/>
</dbReference>
<evidence type="ECO:0000256" key="1">
    <source>
        <dbReference type="ARBA" id="ARBA00022723"/>
    </source>
</evidence>
<dbReference type="GO" id="GO:0008270">
    <property type="term" value="F:zinc ion binding"/>
    <property type="evidence" value="ECO:0007669"/>
    <property type="project" value="UniProtKB-KW"/>
</dbReference>
<sequence>MESRKPSFDLGKELTCSICADLLYQPLTLLDCLHTYCGSCLKEWFRFQAEKVGRAPTPPPPDAIIFTCPSCRSSVRDTRHNATVATLLEMYTAANPAKARSDADKKEMEEKYKPGDQVMPKVKTRERTAEEKRAEEEDQRLIDEMHHRQEQRGDRQTGDLDRARIIERMAVRRGRQMTGEKTAGATLTTYLRTGTHRLEEDVANRDNAKLSTSRH</sequence>
<dbReference type="GO" id="GO:0016567">
    <property type="term" value="P:protein ubiquitination"/>
    <property type="evidence" value="ECO:0007669"/>
    <property type="project" value="TreeGrafter"/>
</dbReference>
<dbReference type="PANTHER" id="PTHR16079">
    <property type="entry name" value="UBIQUITIN LIGASE PROTEIN CHFR"/>
    <property type="match status" value="1"/>
</dbReference>
<dbReference type="PROSITE" id="PS00518">
    <property type="entry name" value="ZF_RING_1"/>
    <property type="match status" value="1"/>
</dbReference>
<dbReference type="Proteomes" id="UP000517252">
    <property type="component" value="Unassembled WGS sequence"/>
</dbReference>
<keyword evidence="3" id="KW-0862">Zinc</keyword>
<protein>
    <submittedName>
        <fullName evidence="7">E3 ubiquitin-protein ligase CHFR</fullName>
    </submittedName>
</protein>
<dbReference type="AlphaFoldDB" id="A0A6V8QIJ5"/>
<feature type="region of interest" description="Disordered" evidence="5">
    <location>
        <begin position="98"/>
        <end position="160"/>
    </location>
</feature>
<gene>
    <name evidence="7" type="ORF">TASIC1_0001044600</name>
</gene>
<proteinExistence type="predicted"/>
<evidence type="ECO:0000256" key="2">
    <source>
        <dbReference type="ARBA" id="ARBA00022771"/>
    </source>
</evidence>
<comment type="caution">
    <text evidence="7">The sequence shown here is derived from an EMBL/GenBank/DDBJ whole genome shotgun (WGS) entry which is preliminary data.</text>
</comment>
<evidence type="ECO:0000256" key="4">
    <source>
        <dbReference type="PROSITE-ProRule" id="PRU00175"/>
    </source>
</evidence>
<reference evidence="7 8" key="1">
    <citation type="submission" date="2020-07" db="EMBL/GenBank/DDBJ databases">
        <title>Trichoderma asperellum IC-1 whole genome shotgun sequence.</title>
        <authorList>
            <person name="Kanamasa S."/>
            <person name="Takahashi H."/>
        </authorList>
    </citation>
    <scope>NUCLEOTIDE SEQUENCE [LARGE SCALE GENOMIC DNA]</scope>
    <source>
        <strain evidence="7 8">IC-1</strain>
    </source>
</reference>
<dbReference type="InterPro" id="IPR018957">
    <property type="entry name" value="Znf_C3HC4_RING-type"/>
</dbReference>
<accession>A0A6V8QIJ5</accession>
<keyword evidence="2 4" id="KW-0863">Zinc-finger</keyword>
<dbReference type="GO" id="GO:0006511">
    <property type="term" value="P:ubiquitin-dependent protein catabolic process"/>
    <property type="evidence" value="ECO:0007669"/>
    <property type="project" value="TreeGrafter"/>
</dbReference>
<keyword evidence="1" id="KW-0479">Metal-binding</keyword>
<dbReference type="GO" id="GO:0004842">
    <property type="term" value="F:ubiquitin-protein transferase activity"/>
    <property type="evidence" value="ECO:0007669"/>
    <property type="project" value="TreeGrafter"/>
</dbReference>
<feature type="compositionally biased region" description="Basic and acidic residues" evidence="5">
    <location>
        <begin position="123"/>
        <end position="160"/>
    </location>
</feature>
<dbReference type="SUPFAM" id="SSF57850">
    <property type="entry name" value="RING/U-box"/>
    <property type="match status" value="1"/>
</dbReference>
<evidence type="ECO:0000313" key="8">
    <source>
        <dbReference type="Proteomes" id="UP000517252"/>
    </source>
</evidence>
<organism evidence="7 8">
    <name type="scientific">Trichoderma asperellum</name>
    <name type="common">Filamentous fungus</name>
    <dbReference type="NCBI Taxonomy" id="101201"/>
    <lineage>
        <taxon>Eukaryota</taxon>
        <taxon>Fungi</taxon>
        <taxon>Dikarya</taxon>
        <taxon>Ascomycota</taxon>
        <taxon>Pezizomycotina</taxon>
        <taxon>Sordariomycetes</taxon>
        <taxon>Hypocreomycetidae</taxon>
        <taxon>Hypocreales</taxon>
        <taxon>Hypocreaceae</taxon>
        <taxon>Trichoderma</taxon>
    </lineage>
</organism>
<evidence type="ECO:0000313" key="7">
    <source>
        <dbReference type="EMBL" id="GFP52294.1"/>
    </source>
</evidence>
<feature type="compositionally biased region" description="Basic and acidic residues" evidence="5">
    <location>
        <begin position="196"/>
        <end position="208"/>
    </location>
</feature>
<dbReference type="SMART" id="SM00184">
    <property type="entry name" value="RING"/>
    <property type="match status" value="1"/>
</dbReference>
<evidence type="ECO:0000256" key="3">
    <source>
        <dbReference type="ARBA" id="ARBA00022833"/>
    </source>
</evidence>
<evidence type="ECO:0000259" key="6">
    <source>
        <dbReference type="PROSITE" id="PS50089"/>
    </source>
</evidence>
<feature type="region of interest" description="Disordered" evidence="5">
    <location>
        <begin position="174"/>
        <end position="215"/>
    </location>
</feature>
<dbReference type="Gene3D" id="3.30.40.10">
    <property type="entry name" value="Zinc/RING finger domain, C3HC4 (zinc finger)"/>
    <property type="match status" value="1"/>
</dbReference>
<dbReference type="InterPro" id="IPR013083">
    <property type="entry name" value="Znf_RING/FYVE/PHD"/>
</dbReference>
<dbReference type="PROSITE" id="PS50089">
    <property type="entry name" value="ZF_RING_2"/>
    <property type="match status" value="1"/>
</dbReference>
<name>A0A6V8QIJ5_TRIAP</name>
<feature type="compositionally biased region" description="Basic and acidic residues" evidence="5">
    <location>
        <begin position="99"/>
        <end position="114"/>
    </location>
</feature>
<dbReference type="OrthoDB" id="1305878at2759"/>
<feature type="domain" description="RING-type" evidence="6">
    <location>
        <begin position="16"/>
        <end position="72"/>
    </location>
</feature>
<dbReference type="InterPro" id="IPR017907">
    <property type="entry name" value="Znf_RING_CS"/>
</dbReference>
<dbReference type="GO" id="GO:0005634">
    <property type="term" value="C:nucleus"/>
    <property type="evidence" value="ECO:0007669"/>
    <property type="project" value="TreeGrafter"/>
</dbReference>
<dbReference type="InterPro" id="IPR001841">
    <property type="entry name" value="Znf_RING"/>
</dbReference>